<evidence type="ECO:0000313" key="3">
    <source>
        <dbReference type="EMBL" id="CAB4919134.1"/>
    </source>
</evidence>
<proteinExistence type="inferred from homology"/>
<dbReference type="AlphaFoldDB" id="A0A6J7HH12"/>
<gene>
    <name evidence="3" type="ORF">UFOPK3610_01302</name>
</gene>
<dbReference type="Pfam" id="PF01168">
    <property type="entry name" value="Ala_racemase_N"/>
    <property type="match status" value="1"/>
</dbReference>
<accession>A0A6J7HH12</accession>
<reference evidence="3" key="1">
    <citation type="submission" date="2020-05" db="EMBL/GenBank/DDBJ databases">
        <authorList>
            <person name="Chiriac C."/>
            <person name="Salcher M."/>
            <person name="Ghai R."/>
            <person name="Kavagutti S V."/>
        </authorList>
    </citation>
    <scope>NUCLEOTIDE SEQUENCE</scope>
</reference>
<keyword evidence="1" id="KW-0663">Pyridoxal phosphate</keyword>
<dbReference type="InterPro" id="IPR011078">
    <property type="entry name" value="PyrdxlP_homeostasis"/>
</dbReference>
<dbReference type="PIRSF" id="PIRSF004848">
    <property type="entry name" value="YBL036c_PLPDEIII"/>
    <property type="match status" value="1"/>
</dbReference>
<dbReference type="Gene3D" id="3.20.20.10">
    <property type="entry name" value="Alanine racemase"/>
    <property type="match status" value="1"/>
</dbReference>
<dbReference type="GO" id="GO:0030170">
    <property type="term" value="F:pyridoxal phosphate binding"/>
    <property type="evidence" value="ECO:0007669"/>
    <property type="project" value="InterPro"/>
</dbReference>
<sequence>MNDARTTEIATSLAEVRERIRVASVAARRTEPTLIVVTKTWPADDVRRLASLGVTDVGENRDQEAAPKFDATVDLALRWHMVGQLQRNKANHVARYADVVHALDRAEIVTALDRGAGLAQRRIVGLIQVSLDGAEGRGGAAPESVAAIADQIANSEHLDLGGVMAVAPLGADPGHAFAELVRISDRLRSDYPGASMISAGMSEDLEQAVAAGATHLRVGSSILGMRSPAR</sequence>
<organism evidence="3">
    <name type="scientific">freshwater metagenome</name>
    <dbReference type="NCBI Taxonomy" id="449393"/>
    <lineage>
        <taxon>unclassified sequences</taxon>
        <taxon>metagenomes</taxon>
        <taxon>ecological metagenomes</taxon>
    </lineage>
</organism>
<dbReference type="SUPFAM" id="SSF51419">
    <property type="entry name" value="PLP-binding barrel"/>
    <property type="match status" value="1"/>
</dbReference>
<dbReference type="InterPro" id="IPR029066">
    <property type="entry name" value="PLP-binding_barrel"/>
</dbReference>
<dbReference type="InterPro" id="IPR001608">
    <property type="entry name" value="Ala_racemase_N"/>
</dbReference>
<dbReference type="HAMAP" id="MF_02087">
    <property type="entry name" value="PLP_homeostasis"/>
    <property type="match status" value="1"/>
</dbReference>
<dbReference type="PANTHER" id="PTHR10146">
    <property type="entry name" value="PROLINE SYNTHETASE CO-TRANSCRIBED BACTERIAL HOMOLOG PROTEIN"/>
    <property type="match status" value="1"/>
</dbReference>
<feature type="domain" description="Alanine racemase N-terminal" evidence="2">
    <location>
        <begin position="13"/>
        <end position="226"/>
    </location>
</feature>
<dbReference type="CDD" id="cd00635">
    <property type="entry name" value="PLPDE_III_YBL036c_like"/>
    <property type="match status" value="1"/>
</dbReference>
<dbReference type="PANTHER" id="PTHR10146:SF14">
    <property type="entry name" value="PYRIDOXAL PHOSPHATE HOMEOSTASIS PROTEIN"/>
    <property type="match status" value="1"/>
</dbReference>
<evidence type="ECO:0000256" key="1">
    <source>
        <dbReference type="ARBA" id="ARBA00022898"/>
    </source>
</evidence>
<dbReference type="NCBIfam" id="TIGR00044">
    <property type="entry name" value="YggS family pyridoxal phosphate-dependent enzyme"/>
    <property type="match status" value="1"/>
</dbReference>
<dbReference type="PROSITE" id="PS01211">
    <property type="entry name" value="UPF0001"/>
    <property type="match status" value="1"/>
</dbReference>
<name>A0A6J7HH12_9ZZZZ</name>
<evidence type="ECO:0000259" key="2">
    <source>
        <dbReference type="Pfam" id="PF01168"/>
    </source>
</evidence>
<protein>
    <submittedName>
        <fullName evidence="3">Unannotated protein</fullName>
    </submittedName>
</protein>
<dbReference type="EMBL" id="CAFBMR010000056">
    <property type="protein sequence ID" value="CAB4919134.1"/>
    <property type="molecule type" value="Genomic_DNA"/>
</dbReference>